<dbReference type="EMBL" id="DRNF01000270">
    <property type="protein sequence ID" value="HHJ80829.1"/>
    <property type="molecule type" value="Genomic_DNA"/>
</dbReference>
<comment type="catalytic activity">
    <reaction evidence="1">
        <text>L-threonyl-[protein] + ATP = 3-O-(5'-adenylyl)-L-threonyl-[protein] + diphosphate</text>
        <dbReference type="Rhea" id="RHEA:54292"/>
        <dbReference type="Rhea" id="RHEA-COMP:11060"/>
        <dbReference type="Rhea" id="RHEA-COMP:13847"/>
        <dbReference type="ChEBI" id="CHEBI:30013"/>
        <dbReference type="ChEBI" id="CHEBI:30616"/>
        <dbReference type="ChEBI" id="CHEBI:33019"/>
        <dbReference type="ChEBI" id="CHEBI:138113"/>
        <dbReference type="EC" id="2.7.7.108"/>
    </reaction>
</comment>
<keyword evidence="1" id="KW-0548">Nucleotidyltransferase</keyword>
<evidence type="ECO:0000256" key="5">
    <source>
        <dbReference type="PIRSR" id="PIRSR640198-3"/>
    </source>
</evidence>
<organism evidence="7">
    <name type="scientific">Candidatus Tenderia electrophaga</name>
    <dbReference type="NCBI Taxonomy" id="1748243"/>
    <lineage>
        <taxon>Bacteria</taxon>
        <taxon>Pseudomonadati</taxon>
        <taxon>Pseudomonadota</taxon>
        <taxon>Gammaproteobacteria</taxon>
        <taxon>Candidatus Tenderiales</taxon>
        <taxon>Candidatus Tenderiaceae</taxon>
        <taxon>Candidatus Tenderia</taxon>
    </lineage>
</organism>
<sequence length="392" mass="43707">MVVKHKNDRIGRQVKCSAAGGEYYSAYVPKNLPPVPPLEMDDLYPLLDQASTAIGRLDGMSMVLPDPSLFLYMYIRKEAVLSSQIEGTQSSLSDLLLFETEEAPGAPMDDVTEVSCYVSAMNYGLERLKTFPMSLRLIREIHAELMNNARGGNKMPGQFRTSQNWIGGSRPGNARFVPPPPEQLMECLGAFEVFLHDENVKLPVLVKAALAHVQFETIHPFLDGNGRLGRLLITFILCMEGVLKEPLLYLSLYFKANRQEYYDHLQSVRETGDWESWVKFFLTGVIETATQATETAQAIIALFNTDRTTIETSGKSTAGVLSVHQFLQRHPIANTTRIKEGCNVSLPTVLRALTTLEVLGIVREITGKDRNKVFAYQEYLAILSKGTEPITG</sequence>
<evidence type="ECO:0000256" key="3">
    <source>
        <dbReference type="PIRSR" id="PIRSR640198-1"/>
    </source>
</evidence>
<protein>
    <recommendedName>
        <fullName evidence="1">Protein adenylyltransferase</fullName>
        <ecNumber evidence="1">2.7.7.108</ecNumber>
    </recommendedName>
    <alternativeName>
        <fullName evidence="1">AMPylator</fullName>
    </alternativeName>
</protein>
<dbReference type="EC" id="2.7.7.108" evidence="1"/>
<feature type="binding site" evidence="4">
    <location>
        <begin position="223"/>
        <end position="230"/>
    </location>
    <ligand>
        <name>ATP</name>
        <dbReference type="ChEBI" id="CHEBI:30616"/>
    </ligand>
</feature>
<feature type="binding site" evidence="4">
    <location>
        <begin position="261"/>
        <end position="262"/>
    </location>
    <ligand>
        <name>ATP</name>
        <dbReference type="ChEBI" id="CHEBI:30616"/>
    </ligand>
</feature>
<dbReference type="GO" id="GO:0070733">
    <property type="term" value="F:AMPylase activity"/>
    <property type="evidence" value="ECO:0007669"/>
    <property type="project" value="UniProtKB-UniRule"/>
</dbReference>
<dbReference type="InterPro" id="IPR036390">
    <property type="entry name" value="WH_DNA-bd_sf"/>
</dbReference>
<comment type="caution">
    <text evidence="7">The sequence shown here is derived from an EMBL/GenBank/DDBJ whole genome shotgun (WGS) entry which is preliminary data.</text>
</comment>
<evidence type="ECO:0000259" key="6">
    <source>
        <dbReference type="PROSITE" id="PS51459"/>
    </source>
</evidence>
<comment type="catalytic activity">
    <reaction evidence="1">
        <text>L-tyrosyl-[protein] + ATP = O-(5'-adenylyl)-L-tyrosyl-[protein] + diphosphate</text>
        <dbReference type="Rhea" id="RHEA:54288"/>
        <dbReference type="Rhea" id="RHEA-COMP:10136"/>
        <dbReference type="Rhea" id="RHEA-COMP:13846"/>
        <dbReference type="ChEBI" id="CHEBI:30616"/>
        <dbReference type="ChEBI" id="CHEBI:33019"/>
        <dbReference type="ChEBI" id="CHEBI:46858"/>
        <dbReference type="ChEBI" id="CHEBI:83624"/>
        <dbReference type="EC" id="2.7.7.108"/>
    </reaction>
</comment>
<accession>A0A832J4C4</accession>
<dbReference type="InterPro" id="IPR003812">
    <property type="entry name" value="Fido"/>
</dbReference>
<dbReference type="Proteomes" id="UP000885832">
    <property type="component" value="Unassembled WGS sequence"/>
</dbReference>
<feature type="binding site" evidence="2">
    <location>
        <position position="219"/>
    </location>
    <ligand>
        <name>ATP</name>
        <dbReference type="ChEBI" id="CHEBI:30616"/>
    </ligand>
</feature>
<keyword evidence="1 2" id="KW-0547">Nucleotide-binding</keyword>
<dbReference type="SUPFAM" id="SSF140931">
    <property type="entry name" value="Fic-like"/>
    <property type="match status" value="1"/>
</dbReference>
<dbReference type="PANTHER" id="PTHR13504">
    <property type="entry name" value="FIDO DOMAIN-CONTAINING PROTEIN DDB_G0283145"/>
    <property type="match status" value="1"/>
</dbReference>
<keyword evidence="1 2" id="KW-0067">ATP-binding</keyword>
<evidence type="ECO:0000256" key="1">
    <source>
        <dbReference type="PIRNR" id="PIRNR038925"/>
    </source>
</evidence>
<feature type="domain" description="Fido" evidence="6">
    <location>
        <begin position="133"/>
        <end position="283"/>
    </location>
</feature>
<feature type="binding site" evidence="2">
    <location>
        <position position="261"/>
    </location>
    <ligand>
        <name>ATP</name>
        <dbReference type="ChEBI" id="CHEBI:30616"/>
    </ligand>
</feature>
<dbReference type="GO" id="GO:0005524">
    <property type="term" value="F:ATP binding"/>
    <property type="evidence" value="ECO:0007669"/>
    <property type="project" value="UniProtKB-UniRule"/>
</dbReference>
<reference evidence="7" key="1">
    <citation type="journal article" date="2020" name="mSystems">
        <title>Genome- and Community-Level Interaction Insights into Carbon Utilization and Element Cycling Functions of Hydrothermarchaeota in Hydrothermal Sediment.</title>
        <authorList>
            <person name="Zhou Z."/>
            <person name="Liu Y."/>
            <person name="Xu W."/>
            <person name="Pan J."/>
            <person name="Luo Z.H."/>
            <person name="Li M."/>
        </authorList>
    </citation>
    <scope>NUCLEOTIDE SEQUENCE [LARGE SCALE GENOMIC DNA]</scope>
    <source>
        <strain evidence="7">HyVt-505</strain>
    </source>
</reference>
<comment type="subunit">
    <text evidence="1">Homodimer.</text>
</comment>
<feature type="site" description="Important for autoinhibition of adenylyltransferase activity" evidence="5">
    <location>
        <position position="86"/>
    </location>
</feature>
<evidence type="ECO:0000256" key="4">
    <source>
        <dbReference type="PIRSR" id="PIRSR640198-2"/>
    </source>
</evidence>
<dbReference type="AlphaFoldDB" id="A0A832J4C4"/>
<dbReference type="PANTHER" id="PTHR13504:SF38">
    <property type="entry name" value="FIDO DOMAIN-CONTAINING PROTEIN"/>
    <property type="match status" value="1"/>
</dbReference>
<dbReference type="PIRSF" id="PIRSF038925">
    <property type="entry name" value="AMP-prot_trans"/>
    <property type="match status" value="1"/>
</dbReference>
<name>A0A832J4C4_9GAMM</name>
<dbReference type="InterPro" id="IPR040198">
    <property type="entry name" value="Fido_containing"/>
</dbReference>
<comment type="function">
    <text evidence="1">Adenylyltransferase that mediates the addition of adenosine 5'-monophosphate (AMP) to specific residues of target proteins.</text>
</comment>
<dbReference type="InterPro" id="IPR026287">
    <property type="entry name" value="SoFic-like"/>
</dbReference>
<dbReference type="Pfam" id="PF02661">
    <property type="entry name" value="Fic"/>
    <property type="match status" value="1"/>
</dbReference>
<evidence type="ECO:0000256" key="2">
    <source>
        <dbReference type="PIRSR" id="PIRSR038925-1"/>
    </source>
</evidence>
<dbReference type="InterPro" id="IPR036597">
    <property type="entry name" value="Fido-like_dom_sf"/>
</dbReference>
<gene>
    <name evidence="7" type="ORF">ENJ65_04270</name>
</gene>
<dbReference type="GO" id="GO:0042803">
    <property type="term" value="F:protein homodimerization activity"/>
    <property type="evidence" value="ECO:0007669"/>
    <property type="project" value="UniProtKB-UniRule"/>
</dbReference>
<proteinExistence type="predicted"/>
<dbReference type="GO" id="GO:0000287">
    <property type="term" value="F:magnesium ion binding"/>
    <property type="evidence" value="ECO:0007669"/>
    <property type="project" value="UniProtKB-UniRule"/>
</dbReference>
<dbReference type="PROSITE" id="PS51459">
    <property type="entry name" value="FIDO"/>
    <property type="match status" value="1"/>
</dbReference>
<evidence type="ECO:0000313" key="7">
    <source>
        <dbReference type="EMBL" id="HHJ80829.1"/>
    </source>
</evidence>
<dbReference type="SUPFAM" id="SSF46785">
    <property type="entry name" value="Winged helix' DNA-binding domain"/>
    <property type="match status" value="1"/>
</dbReference>
<feature type="binding site" evidence="2">
    <location>
        <position position="86"/>
    </location>
    <ligand>
        <name>ATP</name>
        <dbReference type="ChEBI" id="CHEBI:30616"/>
    </ligand>
</feature>
<dbReference type="InterPro" id="IPR025758">
    <property type="entry name" value="Fic/DOC_N"/>
</dbReference>
<feature type="binding site" evidence="2">
    <location>
        <begin position="224"/>
        <end position="230"/>
    </location>
    <ligand>
        <name>ATP</name>
        <dbReference type="ChEBI" id="CHEBI:30616"/>
    </ligand>
</feature>
<dbReference type="Pfam" id="PF13784">
    <property type="entry name" value="Fic_N"/>
    <property type="match status" value="1"/>
</dbReference>
<dbReference type="Gene3D" id="1.10.3290.10">
    <property type="entry name" value="Fido-like domain"/>
    <property type="match status" value="1"/>
</dbReference>
<feature type="active site" evidence="3">
    <location>
        <position position="219"/>
    </location>
</feature>
<keyword evidence="1" id="KW-0808">Transferase</keyword>